<dbReference type="Proteomes" id="UP000230407">
    <property type="component" value="Unassembled WGS sequence"/>
</dbReference>
<dbReference type="SMART" id="SM00560">
    <property type="entry name" value="LamGL"/>
    <property type="match status" value="3"/>
</dbReference>
<evidence type="ECO:0000259" key="4">
    <source>
        <dbReference type="SMART" id="SM00560"/>
    </source>
</evidence>
<accession>A0A2M8LZ07</accession>
<feature type="region of interest" description="Disordered" evidence="3">
    <location>
        <begin position="621"/>
        <end position="641"/>
    </location>
</feature>
<dbReference type="InterPro" id="IPR006558">
    <property type="entry name" value="LamG-like"/>
</dbReference>
<dbReference type="PANTHER" id="PTHR46943:SF1">
    <property type="entry name" value="PENTRAXIN-RELATED PROTEIN PTX3"/>
    <property type="match status" value="1"/>
</dbReference>
<keyword evidence="2" id="KW-1015">Disulfide bond</keyword>
<reference evidence="5 6" key="1">
    <citation type="submission" date="2017-11" db="EMBL/GenBank/DDBJ databases">
        <title>Streptomyces carmine sp. nov., a novel actinomycete isolated from Sophora alopecuroides in Xinjiang, China.</title>
        <authorList>
            <person name="Wang Y."/>
            <person name="Luo X."/>
            <person name="Wan C."/>
            <person name="Zhang L."/>
        </authorList>
    </citation>
    <scope>NUCLEOTIDE SEQUENCE [LARGE SCALE GENOMIC DNA]</scope>
    <source>
        <strain evidence="5 6">TRM SA0054</strain>
    </source>
</reference>
<dbReference type="InterPro" id="IPR013320">
    <property type="entry name" value="ConA-like_dom_sf"/>
</dbReference>
<feature type="region of interest" description="Disordered" evidence="3">
    <location>
        <begin position="237"/>
        <end position="280"/>
    </location>
</feature>
<proteinExistence type="predicted"/>
<comment type="caution">
    <text evidence="5">The sequence shown here is derived from an EMBL/GenBank/DDBJ whole genome shotgun (WGS) entry which is preliminary data.</text>
</comment>
<dbReference type="SUPFAM" id="SSF49899">
    <property type="entry name" value="Concanavalin A-like lectins/glucanases"/>
    <property type="match status" value="3"/>
</dbReference>
<evidence type="ECO:0000313" key="5">
    <source>
        <dbReference type="EMBL" id="PJE97182.1"/>
    </source>
</evidence>
<organism evidence="5 6">
    <name type="scientific">Streptomyces carminius</name>
    <dbReference type="NCBI Taxonomy" id="2665496"/>
    <lineage>
        <taxon>Bacteria</taxon>
        <taxon>Bacillati</taxon>
        <taxon>Actinomycetota</taxon>
        <taxon>Actinomycetes</taxon>
        <taxon>Kitasatosporales</taxon>
        <taxon>Streptomycetaceae</taxon>
        <taxon>Streptomyces</taxon>
    </lineage>
</organism>
<sequence>MFRRARARGLGVVVLGAALAAGLLPGAGWERAVARPAEAVRGEGAEARASAESKALTEEKRSGEPVEIASLRGETSEVHATPDGDLEAVEYLRPVRARVAGEWKPVDTGLARTGEGTVAPGATTVALEFSGGGDGPLVRMTKAGRELSLAWPQELPRPELDGATAVYREVLPGVDLRMGAQADGFTQLLVVKTPEAADSAALDELRLRLGTGGMRVRETADGGLEAVDDGAGGAVFEAPTPLMWDSSDGAETGDAAVRSSARSGTGGGEPGAGESGKLAPVGVEVPAGGGELVLSPDQEVLRGEDTVYPVFIDPQWYSPRASAWTMASKYWASSPQWKFNGDPDAGLGYCGWDYCKPHDTKRLFYRIPTKRFEGRTVLSAEFVVRNVWSASCSAREVQLWRTRGISSSTTWNTQDTDGFWVDRLRTASFAHGYEGCAAKDAEFDVKSAVQQAADGRWDTLTFGLRAGSETDRYGWKRFSDKAHLRVRYNRPPPQIRMSQLVQDPGGTCARPGAAKRVRTLPKVRANNATDPDGDNVAVQFQLSWDTGDGKGFTGRWTSSRTTYKAAGSDFVITLPGSTPKNRTVGWHVRSHDGAQWSPWSWVGSATSCNMVYDTTVPAGPSIGSGQYPASDPEDPDDPWHDGVGRYGGFTVDFPSSDVVRYRFGINGDPTAANTLTTSGGGARTVDFMPTRPGLNFVTAQAFDAAGNGSEIRTYQFRVRAGQPERLAWSLDEPAGAGAVGGAGGAWQATLSGARPGAEGRTGGALSFDGTDDHAATVSPVLHTGKSFSVSLWARLPAAGPDREVVALSQEGRGGSGFELAYSPDSGGWVFSRHQSDSAGAAVARAAQPACPQGDTACTAGRLGVWTHVAGVFDNPAGRLRLYVDGQQVADAPFTGPWDARGRTLLGAALRSGSTGGFFAGDLDEVQLFDYQLTDPQVALLGEGKPVHTSRPAKLVWPLDEGPEATAVTGRAQHVEATLRGGARTGAPGTSGTALRLDGTDDHADTGQPVLDTHQSFSVSLWARLPEDKADRPMVAVTQASSQAQGFELSHSSALGGWVFLRPHSDTSGTGITRAVQQACPAGTNCPAARLGEWTHVTGVYDYDARQLRLYVDGRLVATEPFTTPWLATGPVTLGAALHADGPGGFLEGDLDDVRLYDRAVSGDEVRQLVKQRPLVKGRWMFEETAGTAPVTTPDDSAEGNPMTLHGGARTGTGWIGLGGLELDGVDDHADTGTVPVDTGASFTVTAWARAAAVPGNGPVTVLSAEGGRNSAFAVRYLPGADGSPVSGHWRITMPGEDEEAAPATEVDHHLYGDVTSWQHLALVYDGFAKRLSLYVNGELEETACADAEGDGSADDAQCTERASWAENALSFTAGRTLQVGRVKTAGSWGEYWPGTVDDVWVVQGALSDGQVEYLAGQWFEVPTGIPDPD</sequence>
<protein>
    <recommendedName>
        <fullName evidence="4">LamG-like jellyroll fold domain-containing protein</fullName>
    </recommendedName>
</protein>
<feature type="domain" description="LamG-like jellyroll fold" evidence="4">
    <location>
        <begin position="1240"/>
        <end position="1409"/>
    </location>
</feature>
<dbReference type="InterPro" id="IPR042837">
    <property type="entry name" value="PTX3"/>
</dbReference>
<evidence type="ECO:0000256" key="3">
    <source>
        <dbReference type="SAM" id="MobiDB-lite"/>
    </source>
</evidence>
<feature type="domain" description="LamG-like jellyroll fold" evidence="4">
    <location>
        <begin position="1014"/>
        <end position="1163"/>
    </location>
</feature>
<feature type="compositionally biased region" description="Basic and acidic residues" evidence="3">
    <location>
        <begin position="40"/>
        <end position="64"/>
    </location>
</feature>
<dbReference type="GO" id="GO:0006955">
    <property type="term" value="P:immune response"/>
    <property type="evidence" value="ECO:0007669"/>
    <property type="project" value="InterPro"/>
</dbReference>
<keyword evidence="6" id="KW-1185">Reference proteome</keyword>
<feature type="domain" description="LamG-like jellyroll fold" evidence="4">
    <location>
        <begin position="785"/>
        <end position="935"/>
    </location>
</feature>
<feature type="region of interest" description="Disordered" evidence="3">
    <location>
        <begin position="40"/>
        <end position="65"/>
    </location>
</feature>
<dbReference type="Gene3D" id="2.60.120.200">
    <property type="match status" value="3"/>
</dbReference>
<feature type="compositionally biased region" description="Gly residues" evidence="3">
    <location>
        <begin position="264"/>
        <end position="274"/>
    </location>
</feature>
<evidence type="ECO:0000256" key="2">
    <source>
        <dbReference type="ARBA" id="ARBA00023157"/>
    </source>
</evidence>
<name>A0A2M8LZ07_9ACTN</name>
<dbReference type="EMBL" id="PGGW01000048">
    <property type="protein sequence ID" value="PJE97182.1"/>
    <property type="molecule type" value="Genomic_DNA"/>
</dbReference>
<evidence type="ECO:0000256" key="1">
    <source>
        <dbReference type="ARBA" id="ARBA00022729"/>
    </source>
</evidence>
<keyword evidence="1" id="KW-0732">Signal</keyword>
<dbReference type="Pfam" id="PF13385">
    <property type="entry name" value="Laminin_G_3"/>
    <property type="match status" value="3"/>
</dbReference>
<dbReference type="PANTHER" id="PTHR46943">
    <property type="entry name" value="PENTRAXIN-RELATED PROTEIN PTX3"/>
    <property type="match status" value="1"/>
</dbReference>
<evidence type="ECO:0000313" key="6">
    <source>
        <dbReference type="Proteomes" id="UP000230407"/>
    </source>
</evidence>
<gene>
    <name evidence="5" type="ORF">CUT44_13880</name>
</gene>